<dbReference type="Pfam" id="PF06094">
    <property type="entry name" value="GGACT"/>
    <property type="match status" value="1"/>
</dbReference>
<dbReference type="KEGG" id="ssck:SPSK_04492"/>
<accession>A0A0F2M3A0</accession>
<dbReference type="EMBL" id="AXCR01000010">
    <property type="protein sequence ID" value="KJR83240.1"/>
    <property type="molecule type" value="Genomic_DNA"/>
</dbReference>
<evidence type="ECO:0000256" key="2">
    <source>
        <dbReference type="ARBA" id="ARBA00022679"/>
    </source>
</evidence>
<reference evidence="5 6" key="2">
    <citation type="journal article" date="2015" name="Eukaryot. Cell">
        <title>Asexual propagation of a virulent clone complex in a human and feline outbreak of sporotrichosis.</title>
        <authorList>
            <person name="Teixeira Mde M."/>
            <person name="Rodrigues A.M."/>
            <person name="Tsui C.K."/>
            <person name="de Almeida L.G."/>
            <person name="Van Diepeningen A.D."/>
            <person name="van den Ende B.G."/>
            <person name="Fernandes G.F."/>
            <person name="Kano R."/>
            <person name="Hamelin R.C."/>
            <person name="Lopes-Bezerra L.M."/>
            <person name="Vasconcelos A.T."/>
            <person name="de Hoog S."/>
            <person name="de Camargo Z.P."/>
            <person name="Felipe M.S."/>
        </authorList>
    </citation>
    <scope>NUCLEOTIDE SEQUENCE [LARGE SCALE GENOMIC DNA]</scope>
    <source>
        <strain evidence="5 6">1099-18</strain>
    </source>
</reference>
<dbReference type="SUPFAM" id="SSF110857">
    <property type="entry name" value="Gamma-glutamyl cyclotransferase-like"/>
    <property type="match status" value="1"/>
</dbReference>
<reference evidence="5 6" key="1">
    <citation type="journal article" date="2014" name="BMC Genomics">
        <title>Comparative genomics of the major fungal agents of human and animal Sporotrichosis: Sporothrix schenckii and Sporothrix brasiliensis.</title>
        <authorList>
            <person name="Teixeira M.M."/>
            <person name="de Almeida L.G."/>
            <person name="Kubitschek-Barreira P."/>
            <person name="Alves F.L."/>
            <person name="Kioshima E.S."/>
            <person name="Abadio A.K."/>
            <person name="Fernandes L."/>
            <person name="Derengowski L.S."/>
            <person name="Ferreira K.S."/>
            <person name="Souza R.C."/>
            <person name="Ruiz J.C."/>
            <person name="de Andrade N.C."/>
            <person name="Paes H.C."/>
            <person name="Nicola A.M."/>
            <person name="Albuquerque P."/>
            <person name="Gerber A.L."/>
            <person name="Martins V.P."/>
            <person name="Peconick L.D."/>
            <person name="Neto A.V."/>
            <person name="Chaucanez C.B."/>
            <person name="Silva P.A."/>
            <person name="Cunha O.L."/>
            <person name="de Oliveira F.F."/>
            <person name="dos Santos T.C."/>
            <person name="Barros A.L."/>
            <person name="Soares M.A."/>
            <person name="de Oliveira L.M."/>
            <person name="Marini M.M."/>
            <person name="Villalobos-Duno H."/>
            <person name="Cunha M.M."/>
            <person name="de Hoog S."/>
            <person name="da Silveira J.F."/>
            <person name="Henrissat B."/>
            <person name="Nino-Vega G.A."/>
            <person name="Cisalpino P.S."/>
            <person name="Mora-Montes H.M."/>
            <person name="Almeida S.R."/>
            <person name="Stajich J.E."/>
            <person name="Lopes-Bezerra L.M."/>
            <person name="Vasconcelos A.T."/>
            <person name="Felipe M.S."/>
        </authorList>
    </citation>
    <scope>NUCLEOTIDE SEQUENCE [LARGE SCALE GENOMIC DNA]</scope>
    <source>
        <strain evidence="5 6">1099-18</strain>
    </source>
</reference>
<dbReference type="InterPro" id="IPR045038">
    <property type="entry name" value="AIG2-like"/>
</dbReference>
<dbReference type="AlphaFoldDB" id="A0A0F2M3A0"/>
<evidence type="ECO:0000259" key="4">
    <source>
        <dbReference type="Pfam" id="PF06094"/>
    </source>
</evidence>
<comment type="similarity">
    <text evidence="1">Belongs to the gamma-glutamylcyclotransferase family.</text>
</comment>
<evidence type="ECO:0000313" key="5">
    <source>
        <dbReference type="EMBL" id="KJR83240.1"/>
    </source>
</evidence>
<evidence type="ECO:0000313" key="6">
    <source>
        <dbReference type="Proteomes" id="UP000033710"/>
    </source>
</evidence>
<dbReference type="CDD" id="cd06661">
    <property type="entry name" value="GGCT_like"/>
    <property type="match status" value="1"/>
</dbReference>
<organism evidence="5 6">
    <name type="scientific">Sporothrix schenckii 1099-18</name>
    <dbReference type="NCBI Taxonomy" id="1397361"/>
    <lineage>
        <taxon>Eukaryota</taxon>
        <taxon>Fungi</taxon>
        <taxon>Dikarya</taxon>
        <taxon>Ascomycota</taxon>
        <taxon>Pezizomycotina</taxon>
        <taxon>Sordariomycetes</taxon>
        <taxon>Sordariomycetidae</taxon>
        <taxon>Ophiostomatales</taxon>
        <taxon>Ophiostomataceae</taxon>
        <taxon>Sporothrix</taxon>
    </lineage>
</organism>
<protein>
    <recommendedName>
        <fullName evidence="3">Putative gamma-glutamylcyclotransferase</fullName>
    </recommendedName>
</protein>
<dbReference type="InterPro" id="IPR009288">
    <property type="entry name" value="AIG2-like_dom"/>
</dbReference>
<dbReference type="InterPro" id="IPR036568">
    <property type="entry name" value="GGCT-like_sf"/>
</dbReference>
<dbReference type="Gene3D" id="3.10.490.10">
    <property type="entry name" value="Gamma-glutamyl cyclotransferase-like"/>
    <property type="match status" value="1"/>
</dbReference>
<evidence type="ECO:0000256" key="3">
    <source>
        <dbReference type="ARBA" id="ARBA00030602"/>
    </source>
</evidence>
<gene>
    <name evidence="5" type="ORF">SPSK_04492</name>
</gene>
<feature type="domain" description="Gamma-glutamylcyclotransferase AIG2-like" evidence="4">
    <location>
        <begin position="23"/>
        <end position="161"/>
    </location>
</feature>
<dbReference type="RefSeq" id="XP_016585916.1">
    <property type="nucleotide sequence ID" value="XM_016731296.1"/>
</dbReference>
<comment type="caution">
    <text evidence="5">The sequence shown here is derived from an EMBL/GenBank/DDBJ whole genome shotgun (WGS) entry which is preliminary data.</text>
</comment>
<dbReference type="InterPro" id="IPR013024">
    <property type="entry name" value="GGCT-like"/>
</dbReference>
<evidence type="ECO:0000256" key="1">
    <source>
        <dbReference type="ARBA" id="ARBA00008861"/>
    </source>
</evidence>
<dbReference type="PANTHER" id="PTHR31544">
    <property type="entry name" value="AIG2-LIKE PROTEIN D"/>
    <property type="match status" value="1"/>
</dbReference>
<dbReference type="PANTHER" id="PTHR31544:SF2">
    <property type="entry name" value="AIG2-LIKE PROTEIN D"/>
    <property type="match status" value="1"/>
</dbReference>
<keyword evidence="2" id="KW-0808">Transferase</keyword>
<dbReference type="GeneID" id="27666573"/>
<dbReference type="Proteomes" id="UP000033710">
    <property type="component" value="Unassembled WGS sequence"/>
</dbReference>
<sequence length="248" mass="28034">MATADEDQAAVPSDAADGTSYAFVYGTLMAPEVFFTVCFRLAQPPPALVREYVFRNAVLPGYTRHRVRYQEYPGIVPDDAEGASVRGILIGGVTPANQHHLDVFEGSEYERRTVDVVLDEDTSNGQTTETTEKTKNTKQKKTVKAQVYVYKYPDGLERREWDFDEFRREKMHKWARADYTFEGASMSAALKAINAGRASISFIYAVLWTRLEIVTKQLFADIDRVRSKRSGHRGGLGSTTWLQRQSMV</sequence>
<name>A0A0F2M3A0_SPOSC</name>
<dbReference type="OrthoDB" id="1044435at2759"/>
<dbReference type="VEuPathDB" id="FungiDB:SPSK_04492"/>
<dbReference type="GO" id="GO:0016740">
    <property type="term" value="F:transferase activity"/>
    <property type="evidence" value="ECO:0007669"/>
    <property type="project" value="UniProtKB-KW"/>
</dbReference>
<proteinExistence type="inferred from homology"/>